<evidence type="ECO:0000313" key="2">
    <source>
        <dbReference type="Proteomes" id="UP001634007"/>
    </source>
</evidence>
<evidence type="ECO:0000313" key="1">
    <source>
        <dbReference type="EMBL" id="KAL3742609.1"/>
    </source>
</evidence>
<dbReference type="EMBL" id="JBJKBG010000004">
    <property type="protein sequence ID" value="KAL3742609.1"/>
    <property type="molecule type" value="Genomic_DNA"/>
</dbReference>
<reference evidence="1 2" key="1">
    <citation type="submission" date="2024-11" db="EMBL/GenBank/DDBJ databases">
        <title>Chromosome-level genome assembly of Eucalyptus globulus Labill. provides insights into its genome evolution.</title>
        <authorList>
            <person name="Li X."/>
        </authorList>
    </citation>
    <scope>NUCLEOTIDE SEQUENCE [LARGE SCALE GENOMIC DNA]</scope>
    <source>
        <strain evidence="1">CL2024</strain>
        <tissue evidence="1">Fresh tender leaves</tissue>
    </source>
</reference>
<gene>
    <name evidence="1" type="ORF">ACJRO7_017995</name>
</gene>
<accession>A0ABD3KS43</accession>
<organism evidence="1 2">
    <name type="scientific">Eucalyptus globulus</name>
    <name type="common">Tasmanian blue gum</name>
    <dbReference type="NCBI Taxonomy" id="34317"/>
    <lineage>
        <taxon>Eukaryota</taxon>
        <taxon>Viridiplantae</taxon>
        <taxon>Streptophyta</taxon>
        <taxon>Embryophyta</taxon>
        <taxon>Tracheophyta</taxon>
        <taxon>Spermatophyta</taxon>
        <taxon>Magnoliopsida</taxon>
        <taxon>eudicotyledons</taxon>
        <taxon>Gunneridae</taxon>
        <taxon>Pentapetalae</taxon>
        <taxon>rosids</taxon>
        <taxon>malvids</taxon>
        <taxon>Myrtales</taxon>
        <taxon>Myrtaceae</taxon>
        <taxon>Myrtoideae</taxon>
        <taxon>Eucalypteae</taxon>
        <taxon>Eucalyptus</taxon>
    </lineage>
</organism>
<protein>
    <submittedName>
        <fullName evidence="1">Uncharacterized protein</fullName>
    </submittedName>
</protein>
<proteinExistence type="predicted"/>
<sequence length="63" mass="6775">MLKQGKSGSVVAIMRILLRQRTKADAWLPLVSSSPSSERGSRVNLAFMQDAAAPSVTSPFVDN</sequence>
<name>A0ABD3KS43_EUCGL</name>
<dbReference type="Proteomes" id="UP001634007">
    <property type="component" value="Unassembled WGS sequence"/>
</dbReference>
<dbReference type="AlphaFoldDB" id="A0ABD3KS43"/>
<comment type="caution">
    <text evidence="1">The sequence shown here is derived from an EMBL/GenBank/DDBJ whole genome shotgun (WGS) entry which is preliminary data.</text>
</comment>
<keyword evidence="2" id="KW-1185">Reference proteome</keyword>